<evidence type="ECO:0000256" key="1">
    <source>
        <dbReference type="ARBA" id="ARBA00022884"/>
    </source>
</evidence>
<feature type="domain" description="HTH La-type RNA-binding" evidence="4">
    <location>
        <begin position="320"/>
        <end position="409"/>
    </location>
</feature>
<dbReference type="AlphaFoldDB" id="R0G9V0"/>
<dbReference type="PANTHER" id="PTHR22792">
    <property type="entry name" value="LUPUS LA PROTEIN-RELATED"/>
    <property type="match status" value="1"/>
</dbReference>
<evidence type="ECO:0000259" key="4">
    <source>
        <dbReference type="PROSITE" id="PS50961"/>
    </source>
</evidence>
<dbReference type="CDD" id="cd07323">
    <property type="entry name" value="LAM"/>
    <property type="match status" value="1"/>
</dbReference>
<proteinExistence type="predicted"/>
<sequence>MATSAANSASPFSIDSSLSRSRHGDPSPWMLPCHDDPAPSLSHDAPFAPPSAGIYSSDDLDKKPVWNKPSNTRSEVGPLMGASESWPALSLSARPSSNKSPPLDSSKPLSDGSSSSSSSSMPPPQARPSAFTSTSNGNSNSSTNVAATSSENHTVNTQRKPFRRNTNASSSTSNNISNPPSAPLFNTRDQNHSHRGGSYGSGNLRNSQRNRNNPRGEGFHHGNRRSYEHGNQSGFSHRNLSGRDMHLQPQRGIGMMRPQMLMGPPSFPATSAQYMAAPQIGSYGGPMLYPDYAQHVFVPHPPPEPMGLVGPFPPLPMYFPSFDAMLYNKILTQVEYYFSADNLSRDEHLRDQMNNEGWVNVRVIAGFRRLAELTNNIQTILEALGGSEVVEIKGETLRRRGDWDKYLLPREPSKSGTAAAAASNNASLVSQLESMTLSEGSRERE</sequence>
<evidence type="ECO:0000313" key="6">
    <source>
        <dbReference type="Proteomes" id="UP000029121"/>
    </source>
</evidence>
<protein>
    <recommendedName>
        <fullName evidence="4">HTH La-type RNA-binding domain-containing protein</fullName>
    </recommendedName>
</protein>
<dbReference type="FunFam" id="1.10.10.10:FF:000131">
    <property type="entry name" value="la-related protein 1B isoform X2"/>
    <property type="match status" value="1"/>
</dbReference>
<dbReference type="STRING" id="81985.R0G9V0"/>
<dbReference type="Gene3D" id="1.10.10.10">
    <property type="entry name" value="Winged helix-like DNA-binding domain superfamily/Winged helix DNA-binding domain"/>
    <property type="match status" value="1"/>
</dbReference>
<dbReference type="eggNOG" id="KOG2590">
    <property type="taxonomic scope" value="Eukaryota"/>
</dbReference>
<dbReference type="InterPro" id="IPR036388">
    <property type="entry name" value="WH-like_DNA-bd_sf"/>
</dbReference>
<evidence type="ECO:0000256" key="3">
    <source>
        <dbReference type="SAM" id="MobiDB-lite"/>
    </source>
</evidence>
<organism evidence="5 6">
    <name type="scientific">Capsella rubella</name>
    <dbReference type="NCBI Taxonomy" id="81985"/>
    <lineage>
        <taxon>Eukaryota</taxon>
        <taxon>Viridiplantae</taxon>
        <taxon>Streptophyta</taxon>
        <taxon>Embryophyta</taxon>
        <taxon>Tracheophyta</taxon>
        <taxon>Spermatophyta</taxon>
        <taxon>Magnoliopsida</taxon>
        <taxon>eudicotyledons</taxon>
        <taxon>Gunneridae</taxon>
        <taxon>Pentapetalae</taxon>
        <taxon>rosids</taxon>
        <taxon>malvids</taxon>
        <taxon>Brassicales</taxon>
        <taxon>Brassicaceae</taxon>
        <taxon>Camelineae</taxon>
        <taxon>Capsella</taxon>
    </lineage>
</organism>
<reference evidence="6" key="1">
    <citation type="journal article" date="2013" name="Nat. Genet.">
        <title>The Capsella rubella genome and the genomic consequences of rapid mating system evolution.</title>
        <authorList>
            <person name="Slotte T."/>
            <person name="Hazzouri K.M."/>
            <person name="Agren J.A."/>
            <person name="Koenig D."/>
            <person name="Maumus F."/>
            <person name="Guo Y.L."/>
            <person name="Steige K."/>
            <person name="Platts A.E."/>
            <person name="Escobar J.S."/>
            <person name="Newman L.K."/>
            <person name="Wang W."/>
            <person name="Mandakova T."/>
            <person name="Vello E."/>
            <person name="Smith L.M."/>
            <person name="Henz S.R."/>
            <person name="Steffen J."/>
            <person name="Takuno S."/>
            <person name="Brandvain Y."/>
            <person name="Coop G."/>
            <person name="Andolfatto P."/>
            <person name="Hu T.T."/>
            <person name="Blanchette M."/>
            <person name="Clark R.M."/>
            <person name="Quesneville H."/>
            <person name="Nordborg M."/>
            <person name="Gaut B.S."/>
            <person name="Lysak M.A."/>
            <person name="Jenkins J."/>
            <person name="Grimwood J."/>
            <person name="Chapman J."/>
            <person name="Prochnik S."/>
            <person name="Shu S."/>
            <person name="Rokhsar D."/>
            <person name="Schmutz J."/>
            <person name="Weigel D."/>
            <person name="Wright S.I."/>
        </authorList>
    </citation>
    <scope>NUCLEOTIDE SEQUENCE [LARGE SCALE GENOMIC DNA]</scope>
    <source>
        <strain evidence="6">cv. Monte Gargano</strain>
    </source>
</reference>
<accession>R0G9V0</accession>
<feature type="compositionally biased region" description="Polar residues" evidence="3">
    <location>
        <begin position="1"/>
        <end position="19"/>
    </location>
</feature>
<name>R0G9V0_9BRAS</name>
<dbReference type="SUPFAM" id="SSF46785">
    <property type="entry name" value="Winged helix' DNA-binding domain"/>
    <property type="match status" value="1"/>
</dbReference>
<feature type="compositionally biased region" description="Low complexity" evidence="3">
    <location>
        <begin position="129"/>
        <end position="150"/>
    </location>
</feature>
<dbReference type="InterPro" id="IPR045180">
    <property type="entry name" value="La_dom_prot"/>
</dbReference>
<feature type="compositionally biased region" description="Low complexity" evidence="3">
    <location>
        <begin position="165"/>
        <end position="179"/>
    </location>
</feature>
<dbReference type="EMBL" id="KB870812">
    <property type="protein sequence ID" value="EOA13364.1"/>
    <property type="molecule type" value="Genomic_DNA"/>
</dbReference>
<keyword evidence="6" id="KW-1185">Reference proteome</keyword>
<dbReference type="PANTHER" id="PTHR22792:SF159">
    <property type="entry name" value="LA-RELATED PROTEIN 1B-RELATED"/>
    <property type="match status" value="1"/>
</dbReference>
<dbReference type="GO" id="GO:0003729">
    <property type="term" value="F:mRNA binding"/>
    <property type="evidence" value="ECO:0007669"/>
    <property type="project" value="TreeGrafter"/>
</dbReference>
<dbReference type="Proteomes" id="UP000029121">
    <property type="component" value="Unassembled WGS sequence"/>
</dbReference>
<evidence type="ECO:0000313" key="5">
    <source>
        <dbReference type="EMBL" id="EOA13364.1"/>
    </source>
</evidence>
<dbReference type="KEGG" id="crb:17876864"/>
<dbReference type="GO" id="GO:0005634">
    <property type="term" value="C:nucleus"/>
    <property type="evidence" value="ECO:0007669"/>
    <property type="project" value="TreeGrafter"/>
</dbReference>
<evidence type="ECO:0000256" key="2">
    <source>
        <dbReference type="PROSITE-ProRule" id="PRU00332"/>
    </source>
</evidence>
<dbReference type="SMART" id="SM00715">
    <property type="entry name" value="LA"/>
    <property type="match status" value="1"/>
</dbReference>
<feature type="region of interest" description="Disordered" evidence="3">
    <location>
        <begin position="1"/>
        <end position="245"/>
    </location>
</feature>
<dbReference type="OrthoDB" id="340227at2759"/>
<keyword evidence="1 2" id="KW-0694">RNA-binding</keyword>
<dbReference type="InterPro" id="IPR006630">
    <property type="entry name" value="La_HTH"/>
</dbReference>
<feature type="compositionally biased region" description="Low complexity" evidence="3">
    <location>
        <begin position="95"/>
        <end position="120"/>
    </location>
</feature>
<dbReference type="Pfam" id="PF05383">
    <property type="entry name" value="La"/>
    <property type="match status" value="1"/>
</dbReference>
<feature type="compositionally biased region" description="Polar residues" evidence="3">
    <location>
        <begin position="229"/>
        <end position="239"/>
    </location>
</feature>
<dbReference type="InterPro" id="IPR036390">
    <property type="entry name" value="WH_DNA-bd_sf"/>
</dbReference>
<gene>
    <name evidence="5" type="ORF">CARUB_v10026401mg</name>
</gene>
<feature type="compositionally biased region" description="Polar residues" evidence="3">
    <location>
        <begin position="201"/>
        <end position="213"/>
    </location>
</feature>
<dbReference type="PROSITE" id="PS50961">
    <property type="entry name" value="HTH_LA"/>
    <property type="match status" value="1"/>
</dbReference>
<feature type="compositionally biased region" description="Basic and acidic residues" evidence="3">
    <location>
        <begin position="217"/>
        <end position="228"/>
    </location>
</feature>